<comment type="cofactor">
    <cofactor evidence="1">
        <name>Mg(2+)</name>
        <dbReference type="ChEBI" id="CHEBI:18420"/>
    </cofactor>
</comment>
<gene>
    <name evidence="4" type="ORF">BACCIP111899_03044</name>
</gene>
<dbReference type="PANTHER" id="PTHR43046:SF15">
    <property type="entry name" value="MUTT_NUDIX FAMILY PROTEIN"/>
    <property type="match status" value="1"/>
</dbReference>
<feature type="domain" description="Nudix hydrolase" evidence="3">
    <location>
        <begin position="20"/>
        <end position="161"/>
    </location>
</feature>
<sequence>MIFNALLGISEVDENKVKINYREAVRAIIIQNNKILLVHSNLGDYKFPGGGVEKNESHAEGLIREVAEETGYLNCEIRNKMGVVIERHIDEYDKNAIFQMTSHYYFCEVNGEKTAQKLDDYEFEQGYTPQWVKLSDAINQNQKIVNQCEQNRWIHRENFVLKELKKIYE</sequence>
<dbReference type="InterPro" id="IPR000086">
    <property type="entry name" value="NUDIX_hydrolase_dom"/>
</dbReference>
<proteinExistence type="predicted"/>
<evidence type="ECO:0000313" key="5">
    <source>
        <dbReference type="Proteomes" id="UP000789423"/>
    </source>
</evidence>
<protein>
    <recommendedName>
        <fullName evidence="3">Nudix hydrolase domain-containing protein</fullName>
    </recommendedName>
</protein>
<dbReference type="PROSITE" id="PS51462">
    <property type="entry name" value="NUDIX"/>
    <property type="match status" value="1"/>
</dbReference>
<dbReference type="Gene3D" id="3.90.79.10">
    <property type="entry name" value="Nucleoside Triphosphate Pyrophosphohydrolase"/>
    <property type="match status" value="1"/>
</dbReference>
<dbReference type="InterPro" id="IPR020084">
    <property type="entry name" value="NUDIX_hydrolase_CS"/>
</dbReference>
<evidence type="ECO:0000313" key="4">
    <source>
        <dbReference type="EMBL" id="CAG9613825.1"/>
    </source>
</evidence>
<comment type="caution">
    <text evidence="4">The sequence shown here is derived from an EMBL/GenBank/DDBJ whole genome shotgun (WGS) entry which is preliminary data.</text>
</comment>
<organism evidence="4 5">
    <name type="scientific">Bacillus rhizoplanae</name>
    <dbReference type="NCBI Taxonomy" id="2880966"/>
    <lineage>
        <taxon>Bacteria</taxon>
        <taxon>Bacillati</taxon>
        <taxon>Bacillota</taxon>
        <taxon>Bacilli</taxon>
        <taxon>Bacillales</taxon>
        <taxon>Bacillaceae</taxon>
        <taxon>Bacillus</taxon>
    </lineage>
</organism>
<keyword evidence="2" id="KW-0378">Hydrolase</keyword>
<dbReference type="RefSeq" id="WP_230575860.1">
    <property type="nucleotide sequence ID" value="NZ_CAKJTI010000017.1"/>
</dbReference>
<dbReference type="CDD" id="cd02883">
    <property type="entry name" value="NUDIX_Hydrolase"/>
    <property type="match status" value="1"/>
</dbReference>
<dbReference type="Proteomes" id="UP000789423">
    <property type="component" value="Unassembled WGS sequence"/>
</dbReference>
<dbReference type="EMBL" id="CAKJTI010000017">
    <property type="protein sequence ID" value="CAG9613825.1"/>
    <property type="molecule type" value="Genomic_DNA"/>
</dbReference>
<dbReference type="Pfam" id="PF00293">
    <property type="entry name" value="NUDIX"/>
    <property type="match status" value="1"/>
</dbReference>
<evidence type="ECO:0000256" key="1">
    <source>
        <dbReference type="ARBA" id="ARBA00001946"/>
    </source>
</evidence>
<keyword evidence="5" id="KW-1185">Reference proteome</keyword>
<name>A0ABM8YDL6_9BACI</name>
<accession>A0ABM8YDL6</accession>
<evidence type="ECO:0000259" key="3">
    <source>
        <dbReference type="PROSITE" id="PS51462"/>
    </source>
</evidence>
<dbReference type="SUPFAM" id="SSF55811">
    <property type="entry name" value="Nudix"/>
    <property type="match status" value="1"/>
</dbReference>
<dbReference type="PROSITE" id="PS00893">
    <property type="entry name" value="NUDIX_BOX"/>
    <property type="match status" value="1"/>
</dbReference>
<evidence type="ECO:0000256" key="2">
    <source>
        <dbReference type="ARBA" id="ARBA00022801"/>
    </source>
</evidence>
<dbReference type="PANTHER" id="PTHR43046">
    <property type="entry name" value="GDP-MANNOSE MANNOSYL HYDROLASE"/>
    <property type="match status" value="1"/>
</dbReference>
<dbReference type="InterPro" id="IPR015797">
    <property type="entry name" value="NUDIX_hydrolase-like_dom_sf"/>
</dbReference>
<reference evidence="4 5" key="1">
    <citation type="submission" date="2021-10" db="EMBL/GenBank/DDBJ databases">
        <authorList>
            <person name="Criscuolo A."/>
        </authorList>
    </citation>
    <scope>NUCLEOTIDE SEQUENCE [LARGE SCALE GENOMIC DNA]</scope>
    <source>
        <strain evidence="5">CIP 111899</strain>
    </source>
</reference>